<evidence type="ECO:0000256" key="4">
    <source>
        <dbReference type="ARBA" id="ARBA00022692"/>
    </source>
</evidence>
<keyword evidence="8" id="KW-0328">Glycosyltransferase</keyword>
<organism evidence="8 9">
    <name type="scientific">Nonomuraea typhae</name>
    <dbReference type="NCBI Taxonomy" id="2603600"/>
    <lineage>
        <taxon>Bacteria</taxon>
        <taxon>Bacillati</taxon>
        <taxon>Actinomycetota</taxon>
        <taxon>Actinomycetes</taxon>
        <taxon>Streptosporangiales</taxon>
        <taxon>Streptosporangiaceae</taxon>
        <taxon>Nonomuraea</taxon>
    </lineage>
</organism>
<feature type="transmembrane region" description="Helical" evidence="7">
    <location>
        <begin position="173"/>
        <end position="192"/>
    </location>
</feature>
<evidence type="ECO:0000256" key="5">
    <source>
        <dbReference type="ARBA" id="ARBA00022989"/>
    </source>
</evidence>
<evidence type="ECO:0000313" key="8">
    <source>
        <dbReference type="EMBL" id="MFI6496783.1"/>
    </source>
</evidence>
<feature type="transmembrane region" description="Helical" evidence="7">
    <location>
        <begin position="213"/>
        <end position="234"/>
    </location>
</feature>
<evidence type="ECO:0000256" key="2">
    <source>
        <dbReference type="ARBA" id="ARBA00022475"/>
    </source>
</evidence>
<keyword evidence="4 7" id="KW-0812">Transmembrane</keyword>
<evidence type="ECO:0000256" key="6">
    <source>
        <dbReference type="ARBA" id="ARBA00023136"/>
    </source>
</evidence>
<name>A0ABW7YLS4_9ACTN</name>
<comment type="similarity">
    <text evidence="1">Belongs to the Lgt family.</text>
</comment>
<keyword evidence="2" id="KW-1003">Cell membrane</keyword>
<evidence type="ECO:0000313" key="9">
    <source>
        <dbReference type="Proteomes" id="UP001612741"/>
    </source>
</evidence>
<dbReference type="GO" id="GO:0016757">
    <property type="term" value="F:glycosyltransferase activity"/>
    <property type="evidence" value="ECO:0007669"/>
    <property type="project" value="UniProtKB-KW"/>
</dbReference>
<protein>
    <submittedName>
        <fullName evidence="8">Prolipoprotein diacylglyceryl transferase family protein</fullName>
        <ecNumber evidence="8">2.4.99.-</ecNumber>
    </submittedName>
</protein>
<accession>A0ABW7YLS4</accession>
<reference evidence="8 9" key="1">
    <citation type="submission" date="2024-10" db="EMBL/GenBank/DDBJ databases">
        <title>The Natural Products Discovery Center: Release of the First 8490 Sequenced Strains for Exploring Actinobacteria Biosynthetic Diversity.</title>
        <authorList>
            <person name="Kalkreuter E."/>
            <person name="Kautsar S.A."/>
            <person name="Yang D."/>
            <person name="Bader C.D."/>
            <person name="Teijaro C.N."/>
            <person name="Fluegel L."/>
            <person name="Davis C.M."/>
            <person name="Simpson J.R."/>
            <person name="Lauterbach L."/>
            <person name="Steele A.D."/>
            <person name="Gui C."/>
            <person name="Meng S."/>
            <person name="Li G."/>
            <person name="Viehrig K."/>
            <person name="Ye F."/>
            <person name="Su P."/>
            <person name="Kiefer A.F."/>
            <person name="Nichols A."/>
            <person name="Cepeda A.J."/>
            <person name="Yan W."/>
            <person name="Fan B."/>
            <person name="Jiang Y."/>
            <person name="Adhikari A."/>
            <person name="Zheng C.-J."/>
            <person name="Schuster L."/>
            <person name="Cowan T.M."/>
            <person name="Smanski M.J."/>
            <person name="Chevrette M.G."/>
            <person name="De Carvalho L.P.S."/>
            <person name="Shen B."/>
        </authorList>
    </citation>
    <scope>NUCLEOTIDE SEQUENCE [LARGE SCALE GENOMIC DNA]</scope>
    <source>
        <strain evidence="8 9">NPDC050545</strain>
    </source>
</reference>
<keyword evidence="9" id="KW-1185">Reference proteome</keyword>
<dbReference type="EMBL" id="JBITGY010000001">
    <property type="protein sequence ID" value="MFI6496783.1"/>
    <property type="molecule type" value="Genomic_DNA"/>
</dbReference>
<gene>
    <name evidence="8" type="ORF">ACIBG2_05340</name>
</gene>
<dbReference type="Proteomes" id="UP001612741">
    <property type="component" value="Unassembled WGS sequence"/>
</dbReference>
<evidence type="ECO:0000256" key="7">
    <source>
        <dbReference type="SAM" id="Phobius"/>
    </source>
</evidence>
<dbReference type="InterPro" id="IPR001640">
    <property type="entry name" value="Lgt"/>
</dbReference>
<evidence type="ECO:0000256" key="1">
    <source>
        <dbReference type="ARBA" id="ARBA00007150"/>
    </source>
</evidence>
<sequence length="292" mass="30417">MEEVVAVTYWFEPAPEPPVQSATLRLTGRRLGVHGTPGERDRFTREVRVEDVPAGGGPVSVTAAVDQVNPGVWDVSARMVRLDGPTGSLPVRLVHPAAWSWRRRRLLTGDRRPVRTRPAGRTRPPGILAGGRRVLMTAGFVVGLAVTAALLAGLRGLSGQPVGAFLDATAPGLLYGVAVGRLGCFLGGCCAGRPTGSRFGVWASDRRVGVRRYPAQLLESLLALVAASLALAALVLAGPYHGVIFAAALGLHATGRRAALALRADRRPSRLAGSAVAGLAVGLAGIYVCALV</sequence>
<keyword evidence="6 7" id="KW-0472">Membrane</keyword>
<dbReference type="RefSeq" id="WP_397079134.1">
    <property type="nucleotide sequence ID" value="NZ_JBITGY010000001.1"/>
</dbReference>
<feature type="transmembrane region" description="Helical" evidence="7">
    <location>
        <begin position="271"/>
        <end position="290"/>
    </location>
</feature>
<evidence type="ECO:0000256" key="3">
    <source>
        <dbReference type="ARBA" id="ARBA00022679"/>
    </source>
</evidence>
<proteinExistence type="inferred from homology"/>
<comment type="caution">
    <text evidence="8">The sequence shown here is derived from an EMBL/GenBank/DDBJ whole genome shotgun (WGS) entry which is preliminary data.</text>
</comment>
<dbReference type="PANTHER" id="PTHR30589:SF0">
    <property type="entry name" value="PHOSPHATIDYLGLYCEROL--PROLIPOPROTEIN DIACYLGLYCERYL TRANSFERASE"/>
    <property type="match status" value="1"/>
</dbReference>
<keyword evidence="5 7" id="KW-1133">Transmembrane helix</keyword>
<feature type="transmembrane region" description="Helical" evidence="7">
    <location>
        <begin position="134"/>
        <end position="153"/>
    </location>
</feature>
<dbReference type="Pfam" id="PF01790">
    <property type="entry name" value="LGT"/>
    <property type="match status" value="1"/>
</dbReference>
<dbReference type="PANTHER" id="PTHR30589">
    <property type="entry name" value="PROLIPOPROTEIN DIACYLGLYCERYL TRANSFERASE"/>
    <property type="match status" value="1"/>
</dbReference>
<dbReference type="EC" id="2.4.99.-" evidence="8"/>
<keyword evidence="3 8" id="KW-0808">Transferase</keyword>